<keyword evidence="2" id="KW-1185">Reference proteome</keyword>
<dbReference type="AlphaFoldDB" id="G9ERC2"/>
<proteinExistence type="predicted"/>
<sequence length="209" mass="24087">MPHRRTLFERVLYYYPVIHAQSDLGTLGDVSHQIIRDKIGEESLAERITKINKLWEKIRKSVTELDIDYKKARIYQDGLPICNYADKIVNDLASSGSINHQIILELQEKGSVLMGTECPDFLLDEYYLIKEALLGEQESKEKFDLNKFKADQDLLLHKRDEFIANRINDTLNKKETGILFLGVLHTIEARLDKDIHVIHPIDIGLSIDA</sequence>
<dbReference type="Proteomes" id="UP000002770">
    <property type="component" value="Unassembled WGS sequence"/>
</dbReference>
<evidence type="ECO:0000313" key="1">
    <source>
        <dbReference type="EMBL" id="EHL30091.1"/>
    </source>
</evidence>
<dbReference type="HOGENOM" id="CLU_1364031_0_0_6"/>
<dbReference type="STRING" id="658187.LDG_7834"/>
<gene>
    <name evidence="1" type="ORF">LDG_7834</name>
</gene>
<evidence type="ECO:0000313" key="2">
    <source>
        <dbReference type="Proteomes" id="UP000002770"/>
    </source>
</evidence>
<reference evidence="1 2" key="1">
    <citation type="journal article" date="2011" name="BMC Genomics">
        <title>Insight into cross-talk between intra-amoebal pathogens.</title>
        <authorList>
            <person name="Gimenez G."/>
            <person name="Bertelli C."/>
            <person name="Moliner C."/>
            <person name="Robert C."/>
            <person name="Raoult D."/>
            <person name="Fournier P.E."/>
            <person name="Greub G."/>
        </authorList>
    </citation>
    <scope>NUCLEOTIDE SEQUENCE [LARGE SCALE GENOMIC DNA]</scope>
    <source>
        <strain evidence="1 2">LLAP12</strain>
    </source>
</reference>
<dbReference type="OrthoDB" id="5763904at2"/>
<accession>G9ERC2</accession>
<dbReference type="EMBL" id="JH413835">
    <property type="protein sequence ID" value="EHL30091.1"/>
    <property type="molecule type" value="Genomic_DNA"/>
</dbReference>
<name>G9ERC2_9GAMM</name>
<organism evidence="1 2">
    <name type="scientific">Legionella drancourtii LLAP12</name>
    <dbReference type="NCBI Taxonomy" id="658187"/>
    <lineage>
        <taxon>Bacteria</taxon>
        <taxon>Pseudomonadati</taxon>
        <taxon>Pseudomonadota</taxon>
        <taxon>Gammaproteobacteria</taxon>
        <taxon>Legionellales</taxon>
        <taxon>Legionellaceae</taxon>
        <taxon>Legionella</taxon>
    </lineage>
</organism>
<protein>
    <submittedName>
        <fullName evidence="1">Uncharacterized protein</fullName>
    </submittedName>
</protein>
<dbReference type="RefSeq" id="WP_006871728.1">
    <property type="nucleotide sequence ID" value="NZ_JH413835.1"/>
</dbReference>
<dbReference type="eggNOG" id="ENOG5032SQH">
    <property type="taxonomic scope" value="Bacteria"/>
</dbReference>
<dbReference type="InParanoid" id="G9ERC2"/>